<evidence type="ECO:0000259" key="2">
    <source>
        <dbReference type="PROSITE" id="PS50921"/>
    </source>
</evidence>
<dbReference type="RefSeq" id="WP_344040865.1">
    <property type="nucleotide sequence ID" value="NZ_BAAAKE010000025.1"/>
</dbReference>
<dbReference type="SMART" id="SM01012">
    <property type="entry name" value="ANTAR"/>
    <property type="match status" value="1"/>
</dbReference>
<gene>
    <name evidence="3" type="ORF">ACFPFM_18975</name>
</gene>
<proteinExistence type="predicted"/>
<feature type="region of interest" description="Disordered" evidence="1">
    <location>
        <begin position="1"/>
        <end position="21"/>
    </location>
</feature>
<feature type="domain" description="ANTAR" evidence="2">
    <location>
        <begin position="1"/>
        <end position="49"/>
    </location>
</feature>
<dbReference type="InterPro" id="IPR005561">
    <property type="entry name" value="ANTAR"/>
</dbReference>
<accession>A0ABV9XZV7</accession>
<organism evidence="3 4">
    <name type="scientific">Saccharothrix xinjiangensis</name>
    <dbReference type="NCBI Taxonomy" id="204798"/>
    <lineage>
        <taxon>Bacteria</taxon>
        <taxon>Bacillati</taxon>
        <taxon>Actinomycetota</taxon>
        <taxon>Actinomycetes</taxon>
        <taxon>Pseudonocardiales</taxon>
        <taxon>Pseudonocardiaceae</taxon>
        <taxon>Saccharothrix</taxon>
    </lineage>
</organism>
<dbReference type="Gene3D" id="1.10.10.10">
    <property type="entry name" value="Winged helix-like DNA-binding domain superfamily/Winged helix DNA-binding domain"/>
    <property type="match status" value="1"/>
</dbReference>
<protein>
    <submittedName>
        <fullName evidence="3">ANTAR domain-containing protein</fullName>
    </submittedName>
</protein>
<evidence type="ECO:0000313" key="3">
    <source>
        <dbReference type="EMBL" id="MFC5055830.1"/>
    </source>
</evidence>
<name>A0ABV9XZV7_9PSEU</name>
<reference evidence="4" key="1">
    <citation type="journal article" date="2019" name="Int. J. Syst. Evol. Microbiol.">
        <title>The Global Catalogue of Microorganisms (GCM) 10K type strain sequencing project: providing services to taxonomists for standard genome sequencing and annotation.</title>
        <authorList>
            <consortium name="The Broad Institute Genomics Platform"/>
            <consortium name="The Broad Institute Genome Sequencing Center for Infectious Disease"/>
            <person name="Wu L."/>
            <person name="Ma J."/>
        </authorList>
    </citation>
    <scope>NUCLEOTIDE SEQUENCE [LARGE SCALE GENOMIC DNA]</scope>
    <source>
        <strain evidence="4">KCTC 12848</strain>
    </source>
</reference>
<dbReference type="PROSITE" id="PS50921">
    <property type="entry name" value="ANTAR"/>
    <property type="match status" value="1"/>
</dbReference>
<sequence length="58" mass="6823">MRPRGQRVGGPRSRDMERHRLTDRAAFDRLVTTSQHRNTKLRDLARRLVETGEDSHLL</sequence>
<evidence type="ECO:0000256" key="1">
    <source>
        <dbReference type="SAM" id="MobiDB-lite"/>
    </source>
</evidence>
<comment type="caution">
    <text evidence="3">The sequence shown here is derived from an EMBL/GenBank/DDBJ whole genome shotgun (WGS) entry which is preliminary data.</text>
</comment>
<dbReference type="Proteomes" id="UP001595833">
    <property type="component" value="Unassembled WGS sequence"/>
</dbReference>
<dbReference type="Pfam" id="PF03861">
    <property type="entry name" value="ANTAR"/>
    <property type="match status" value="1"/>
</dbReference>
<evidence type="ECO:0000313" key="4">
    <source>
        <dbReference type="Proteomes" id="UP001595833"/>
    </source>
</evidence>
<dbReference type="EMBL" id="JBHSJB010000017">
    <property type="protein sequence ID" value="MFC5055830.1"/>
    <property type="molecule type" value="Genomic_DNA"/>
</dbReference>
<dbReference type="InterPro" id="IPR036388">
    <property type="entry name" value="WH-like_DNA-bd_sf"/>
</dbReference>
<feature type="compositionally biased region" description="Basic and acidic residues" evidence="1">
    <location>
        <begin position="12"/>
        <end position="21"/>
    </location>
</feature>
<keyword evidence="4" id="KW-1185">Reference proteome</keyword>